<reference evidence="2 3" key="1">
    <citation type="journal article" date="2018" name="Mol. Ecol.">
        <title>The obligate alkalophilic soda-lake fungus Sodiomyces alkalinus has shifted to a protein diet.</title>
        <authorList>
            <person name="Grum-Grzhimaylo A.A."/>
            <person name="Falkoski D.L."/>
            <person name="van den Heuvel J."/>
            <person name="Valero-Jimenez C.A."/>
            <person name="Min B."/>
            <person name="Choi I.G."/>
            <person name="Lipzen A."/>
            <person name="Daum C.G."/>
            <person name="Aanen D.K."/>
            <person name="Tsang A."/>
            <person name="Henrissat B."/>
            <person name="Bilanenko E.N."/>
            <person name="de Vries R.P."/>
            <person name="van Kan J.A.L."/>
            <person name="Grigoriev I.V."/>
            <person name="Debets A.J.M."/>
        </authorList>
    </citation>
    <scope>NUCLEOTIDE SEQUENCE [LARGE SCALE GENOMIC DNA]</scope>
    <source>
        <strain evidence="2 3">F11</strain>
    </source>
</reference>
<proteinExistence type="predicted"/>
<evidence type="ECO:0000313" key="3">
    <source>
        <dbReference type="Proteomes" id="UP000272025"/>
    </source>
</evidence>
<evidence type="ECO:0000313" key="2">
    <source>
        <dbReference type="EMBL" id="ROT35022.1"/>
    </source>
</evidence>
<dbReference type="EMBL" id="ML119062">
    <property type="protein sequence ID" value="ROT35022.1"/>
    <property type="molecule type" value="Genomic_DNA"/>
</dbReference>
<gene>
    <name evidence="2" type="ORF">SODALDRAFT_76589</name>
</gene>
<feature type="region of interest" description="Disordered" evidence="1">
    <location>
        <begin position="328"/>
        <end position="388"/>
    </location>
</feature>
<feature type="compositionally biased region" description="Low complexity" evidence="1">
    <location>
        <begin position="111"/>
        <end position="126"/>
    </location>
</feature>
<feature type="region of interest" description="Disordered" evidence="1">
    <location>
        <begin position="75"/>
        <end position="180"/>
    </location>
</feature>
<dbReference type="STRING" id="1314773.A0A3N2PKF0"/>
<feature type="compositionally biased region" description="Polar residues" evidence="1">
    <location>
        <begin position="770"/>
        <end position="779"/>
    </location>
</feature>
<feature type="compositionally biased region" description="Pro residues" evidence="1">
    <location>
        <begin position="127"/>
        <end position="140"/>
    </location>
</feature>
<feature type="compositionally biased region" description="Basic residues" evidence="1">
    <location>
        <begin position="786"/>
        <end position="803"/>
    </location>
</feature>
<feature type="compositionally biased region" description="Polar residues" evidence="1">
    <location>
        <begin position="814"/>
        <end position="823"/>
    </location>
</feature>
<feature type="compositionally biased region" description="Basic and acidic residues" evidence="1">
    <location>
        <begin position="698"/>
        <end position="711"/>
    </location>
</feature>
<feature type="region of interest" description="Disordered" evidence="1">
    <location>
        <begin position="193"/>
        <end position="222"/>
    </location>
</feature>
<evidence type="ECO:0000256" key="1">
    <source>
        <dbReference type="SAM" id="MobiDB-lite"/>
    </source>
</evidence>
<feature type="compositionally biased region" description="Basic and acidic residues" evidence="1">
    <location>
        <begin position="98"/>
        <end position="107"/>
    </location>
</feature>
<keyword evidence="3" id="KW-1185">Reference proteome</keyword>
<dbReference type="GeneID" id="39584142"/>
<dbReference type="RefSeq" id="XP_028462828.1">
    <property type="nucleotide sequence ID" value="XM_028615665.1"/>
</dbReference>
<feature type="compositionally biased region" description="Polar residues" evidence="1">
    <location>
        <begin position="154"/>
        <end position="170"/>
    </location>
</feature>
<feature type="compositionally biased region" description="Polar residues" evidence="1">
    <location>
        <begin position="336"/>
        <end position="346"/>
    </location>
</feature>
<dbReference type="Proteomes" id="UP000272025">
    <property type="component" value="Unassembled WGS sequence"/>
</dbReference>
<sequence>MAPAAPTSSTTAASSLHHAIRQQSFIPRRLFRIPGDQRALLDRPDSWFNPSVNTTKPYFNVPPAVLDDLKARILPPPAQKPLSSSASTEATSSKKRKAIDDGHDEGQNRASSPVSSSESSEGIPISSWPPSPPRPIPPPADIQKPVDDSEDSETALSQALPTSSPPQRTDTNARKPISQVVMGENRISNWQSDVILSQSPLPEPKDALRNLQPSSTPDKLGTFASVAQTQSQAAHVPLPSPLVQRTLATLIPPSSSVPDELEAEIPDALFRATPPINKTSVSIAGKVTFANTPPCGQGSMVPSTYTVAQSPPKQDPSRRRRPMKRIKFDDSPGCVVSNTVKRTPNPGQGIPAESRTPANPTMSTSSSPISATFPPPRTTVKPVPSDKPEAAKSVLEPCEKILPAQQSKNDECNAPARSDLPGSVNSPTVAQRITETDTITERDPTRLEPNLDESFWREPLEAFRSAYDSFRGSLGDFVRACLSIKSLRRERKLPVFLYDDFIRIFCDDYIRYIEQTDDDPPLYAMECRVFEVHAKEYHEARKALGFSRSPTVDKSFSLPREEAPKTAKGLALPSESAATKASKPPAGPDTSRPASRPQGSAEPLRERPLPLHAEEQLAVQDVQDTHVPRTAGDAAPVINLVDSNRDSSEAAVEMEDARQQRDSTTVANEDGDQSTDRAAPIAEKPENTSNEQQPPPDPDSRRLTTQHDGHQPRTRQSMPPPPPGHHTPIKAKSRVLPPSFALTTPEGASRATRRTTLPPRGAVPTGGPSPASSAYSTLTVEAGGVRKNKKKESRQERFRRHLQKLKEEGRLPGQASSTAPPRQ</sequence>
<dbReference type="AlphaFoldDB" id="A0A3N2PKF0"/>
<feature type="region of interest" description="Disordered" evidence="1">
    <location>
        <begin position="549"/>
        <end position="604"/>
    </location>
</feature>
<protein>
    <submittedName>
        <fullName evidence="2">Uncharacterized protein</fullName>
    </submittedName>
</protein>
<organism evidence="2 3">
    <name type="scientific">Sodiomyces alkalinus (strain CBS 110278 / VKM F-3762 / F11)</name>
    <name type="common">Alkaliphilic filamentous fungus</name>
    <dbReference type="NCBI Taxonomy" id="1314773"/>
    <lineage>
        <taxon>Eukaryota</taxon>
        <taxon>Fungi</taxon>
        <taxon>Dikarya</taxon>
        <taxon>Ascomycota</taxon>
        <taxon>Pezizomycotina</taxon>
        <taxon>Sordariomycetes</taxon>
        <taxon>Hypocreomycetidae</taxon>
        <taxon>Glomerellales</taxon>
        <taxon>Plectosphaerellaceae</taxon>
        <taxon>Sodiomyces</taxon>
    </lineage>
</organism>
<name>A0A3N2PKF0_SODAK</name>
<feature type="region of interest" description="Disordered" evidence="1">
    <location>
        <begin position="304"/>
        <end position="323"/>
    </location>
</feature>
<dbReference type="OrthoDB" id="3538943at2759"/>
<feature type="compositionally biased region" description="Polar residues" evidence="1">
    <location>
        <begin position="356"/>
        <end position="370"/>
    </location>
</feature>
<accession>A0A3N2PKF0</accession>
<feature type="region of interest" description="Disordered" evidence="1">
    <location>
        <begin position="629"/>
        <end position="823"/>
    </location>
</feature>